<gene>
    <name evidence="2" type="ORF">ACFOSB_06115</name>
</gene>
<sequence length="130" mass="13223">MKKLLMTAVTALTLATTTALAAPQTYAMDDSGQEYSALQTESSWMAVEVPLSALGGSVPSDLSIAVSGLPAGTTVTLDSVDTMAQTALLYVTVARSDTTSNVNAVAEIAVKSGSTVLTTVSIPVYGAAYN</sequence>
<reference evidence="3" key="1">
    <citation type="journal article" date="2019" name="Int. J. Syst. Evol. Microbiol.">
        <title>The Global Catalogue of Microorganisms (GCM) 10K type strain sequencing project: providing services to taxonomists for standard genome sequencing and annotation.</title>
        <authorList>
            <consortium name="The Broad Institute Genomics Platform"/>
            <consortium name="The Broad Institute Genome Sequencing Center for Infectious Disease"/>
            <person name="Wu L."/>
            <person name="Ma J."/>
        </authorList>
    </citation>
    <scope>NUCLEOTIDE SEQUENCE [LARGE SCALE GENOMIC DNA]</scope>
    <source>
        <strain evidence="3">CCTCC AB 2017081</strain>
    </source>
</reference>
<dbReference type="RefSeq" id="WP_322474180.1">
    <property type="nucleotide sequence ID" value="NZ_JBHRZG010000006.1"/>
</dbReference>
<evidence type="ECO:0000256" key="1">
    <source>
        <dbReference type="SAM" id="SignalP"/>
    </source>
</evidence>
<accession>A0ABV7Z5R3</accession>
<evidence type="ECO:0000313" key="3">
    <source>
        <dbReference type="Proteomes" id="UP001595803"/>
    </source>
</evidence>
<dbReference type="Proteomes" id="UP001595803">
    <property type="component" value="Unassembled WGS sequence"/>
</dbReference>
<evidence type="ECO:0000313" key="2">
    <source>
        <dbReference type="EMBL" id="MFC3832428.1"/>
    </source>
</evidence>
<name>A0ABV7Z5R3_9DEIO</name>
<feature type="chain" id="PRO_5047184981" evidence="1">
    <location>
        <begin position="22"/>
        <end position="130"/>
    </location>
</feature>
<keyword evidence="1" id="KW-0732">Signal</keyword>
<organism evidence="2 3">
    <name type="scientific">Deinococcus rufus</name>
    <dbReference type="NCBI Taxonomy" id="2136097"/>
    <lineage>
        <taxon>Bacteria</taxon>
        <taxon>Thermotogati</taxon>
        <taxon>Deinococcota</taxon>
        <taxon>Deinococci</taxon>
        <taxon>Deinococcales</taxon>
        <taxon>Deinococcaceae</taxon>
        <taxon>Deinococcus</taxon>
    </lineage>
</organism>
<dbReference type="EMBL" id="JBHRZG010000006">
    <property type="protein sequence ID" value="MFC3832428.1"/>
    <property type="molecule type" value="Genomic_DNA"/>
</dbReference>
<protein>
    <submittedName>
        <fullName evidence="2">Uncharacterized protein</fullName>
    </submittedName>
</protein>
<feature type="signal peptide" evidence="1">
    <location>
        <begin position="1"/>
        <end position="21"/>
    </location>
</feature>
<comment type="caution">
    <text evidence="2">The sequence shown here is derived from an EMBL/GenBank/DDBJ whole genome shotgun (WGS) entry which is preliminary data.</text>
</comment>
<keyword evidence="3" id="KW-1185">Reference proteome</keyword>
<proteinExistence type="predicted"/>